<comment type="caution">
    <text evidence="6">The sequence shown here is derived from an EMBL/GenBank/DDBJ whole genome shotgun (WGS) entry which is preliminary data.</text>
</comment>
<dbReference type="Pfam" id="PF03992">
    <property type="entry name" value="ABM"/>
    <property type="match status" value="1"/>
</dbReference>
<dbReference type="SUPFAM" id="SSF54909">
    <property type="entry name" value="Dimeric alpha+beta barrel"/>
    <property type="match status" value="2"/>
</dbReference>
<dbReference type="RefSeq" id="WP_006078348.1">
    <property type="nucleotide sequence ID" value="NZ_AOMD01000027.1"/>
</dbReference>
<dbReference type="InterPro" id="IPR007138">
    <property type="entry name" value="ABM_dom"/>
</dbReference>
<keyword evidence="2" id="KW-0479">Metal-binding</keyword>
<dbReference type="EMBL" id="AOMD01000027">
    <property type="protein sequence ID" value="EMA43847.1"/>
    <property type="molecule type" value="Genomic_DNA"/>
</dbReference>
<dbReference type="NCBIfam" id="NF008913">
    <property type="entry name" value="PRK12276.1"/>
    <property type="match status" value="1"/>
</dbReference>
<dbReference type="NCBIfam" id="NF007124">
    <property type="entry name" value="PRK09565.1"/>
    <property type="match status" value="2"/>
</dbReference>
<proteinExistence type="predicted"/>
<dbReference type="Gene3D" id="3.30.70.1030">
    <property type="entry name" value="Apc35880, domain 1"/>
    <property type="match status" value="2"/>
</dbReference>
<dbReference type="PANTHER" id="PTHR36843">
    <property type="entry name" value="HEME-DEPENDENT PEROXIDASE YWFI-RELATED"/>
    <property type="match status" value="1"/>
</dbReference>
<reference evidence="6 7" key="1">
    <citation type="journal article" date="2014" name="PLoS Genet.">
        <title>Phylogenetically driven sequencing of extremely halophilic archaea reveals strategies for static and dynamic osmo-response.</title>
        <authorList>
            <person name="Becker E.A."/>
            <person name="Seitzer P.M."/>
            <person name="Tritt A."/>
            <person name="Larsen D."/>
            <person name="Krusor M."/>
            <person name="Yao A.I."/>
            <person name="Wu D."/>
            <person name="Madern D."/>
            <person name="Eisen J.A."/>
            <person name="Darling A.E."/>
            <person name="Facciotti M.T."/>
        </authorList>
    </citation>
    <scope>NUCLEOTIDE SEQUENCE [LARGE SCALE GENOMIC DNA]</scope>
    <source>
        <strain evidence="6 7">DSM 5350</strain>
    </source>
</reference>
<evidence type="ECO:0000256" key="1">
    <source>
        <dbReference type="ARBA" id="ARBA00022617"/>
    </source>
</evidence>
<evidence type="ECO:0000256" key="4">
    <source>
        <dbReference type="SAM" id="MobiDB-lite"/>
    </source>
</evidence>
<dbReference type="STRING" id="1227455.C449_12435"/>
<feature type="domain" description="ABM" evidence="5">
    <location>
        <begin position="422"/>
        <end position="510"/>
    </location>
</feature>
<dbReference type="PROSITE" id="PS51725">
    <property type="entry name" value="ABM"/>
    <property type="match status" value="1"/>
</dbReference>
<sequence>MDRREPPRTEEGWYVLHDFRTVDWDAWRAAPDRERQRAIEEGIDYLTAHEAVADADAGGSATFSVLGHDADLLVLHLRPSMAHLDTAERRFEATALADFTEQTDSYLSVTEVSGYMSQDYFEGEEVEDTGMARYIESRLKPDIPDMEHVSFYPMDKRRGPEDNWYDLPFDERSDLMSGHGDIGRDYAGDVTQIITGSVGFDDYEWGVTLFADDPAQIKKLLYEMRFDPSSSRYAEFGRFRFGRRFPPEDLGALLAGEPVPTGEDTSHHHGDASAHGERHHDEGHHGGRSDDDHDDESEQDIREALADEDIYAGQPHGEDVHAMVLYSEAEPATLADDVDGLRGNFEHYDTHVKTAVYTNSEARSASDASGETASTDGGNAAVVSIWDTASAAETAGGFLADLPGVVSRAEVGELEGEEAGFGTMGMFYTTKPEHREEFVEKFATVGDLLADMDGHHETDLLVNRADENDMFIASQWRSREDAMEFFRSDAFADTVSWGQDVLADRPRHVFLT</sequence>
<dbReference type="GO" id="GO:0020037">
    <property type="term" value="F:heme binding"/>
    <property type="evidence" value="ECO:0007669"/>
    <property type="project" value="InterPro"/>
</dbReference>
<keyword evidence="7" id="KW-1185">Reference proteome</keyword>
<evidence type="ECO:0000259" key="5">
    <source>
        <dbReference type="PROSITE" id="PS51725"/>
    </source>
</evidence>
<dbReference type="PATRIC" id="fig|1227455.4.peg.2548"/>
<evidence type="ECO:0000313" key="6">
    <source>
        <dbReference type="EMBL" id="EMA43847.1"/>
    </source>
</evidence>
<dbReference type="InterPro" id="IPR011008">
    <property type="entry name" value="Dimeric_a/b-barrel"/>
</dbReference>
<dbReference type="OrthoDB" id="8690at2157"/>
<dbReference type="InParanoid" id="M0MDL0"/>
<protein>
    <submittedName>
        <fullName evidence="6">Chlorite dismutase</fullName>
    </submittedName>
</protein>
<evidence type="ECO:0000256" key="2">
    <source>
        <dbReference type="ARBA" id="ARBA00022723"/>
    </source>
</evidence>
<dbReference type="Pfam" id="PF06778">
    <property type="entry name" value="Chlor_dismutase"/>
    <property type="match status" value="1"/>
</dbReference>
<accession>M0MDL0</accession>
<feature type="region of interest" description="Disordered" evidence="4">
    <location>
        <begin position="251"/>
        <end position="299"/>
    </location>
</feature>
<dbReference type="GO" id="GO:0016491">
    <property type="term" value="F:oxidoreductase activity"/>
    <property type="evidence" value="ECO:0007669"/>
    <property type="project" value="InterPro"/>
</dbReference>
<keyword evidence="1" id="KW-0349">Heme</keyword>
<evidence type="ECO:0000256" key="3">
    <source>
        <dbReference type="ARBA" id="ARBA00023004"/>
    </source>
</evidence>
<organism evidence="6 7">
    <name type="scientific">Halococcus saccharolyticus DSM 5350</name>
    <dbReference type="NCBI Taxonomy" id="1227455"/>
    <lineage>
        <taxon>Archaea</taxon>
        <taxon>Methanobacteriati</taxon>
        <taxon>Methanobacteriota</taxon>
        <taxon>Stenosarchaea group</taxon>
        <taxon>Halobacteria</taxon>
        <taxon>Halobacteriales</taxon>
        <taxon>Halococcaceae</taxon>
        <taxon>Halococcus</taxon>
    </lineage>
</organism>
<name>M0MDL0_9EURY</name>
<dbReference type="GO" id="GO:0046872">
    <property type="term" value="F:metal ion binding"/>
    <property type="evidence" value="ECO:0007669"/>
    <property type="project" value="UniProtKB-KW"/>
</dbReference>
<dbReference type="Gene3D" id="3.30.70.100">
    <property type="match status" value="1"/>
</dbReference>
<feature type="compositionally biased region" description="Basic and acidic residues" evidence="4">
    <location>
        <begin position="264"/>
        <end position="291"/>
    </location>
</feature>
<evidence type="ECO:0000313" key="7">
    <source>
        <dbReference type="Proteomes" id="UP000011669"/>
    </source>
</evidence>
<dbReference type="PANTHER" id="PTHR36843:SF1">
    <property type="entry name" value="COPROHEME DECARBOXYLASE"/>
    <property type="match status" value="1"/>
</dbReference>
<dbReference type="Proteomes" id="UP000011669">
    <property type="component" value="Unassembled WGS sequence"/>
</dbReference>
<dbReference type="InterPro" id="IPR010644">
    <property type="entry name" value="ChdC/CLD"/>
</dbReference>
<gene>
    <name evidence="6" type="ORF">C449_12435</name>
</gene>
<keyword evidence="3" id="KW-0408">Iron</keyword>
<dbReference type="AlphaFoldDB" id="M0MDL0"/>